<feature type="domain" description="NAD(P)-binding" evidence="1">
    <location>
        <begin position="16"/>
        <end position="206"/>
    </location>
</feature>
<reference evidence="2" key="1">
    <citation type="submission" date="2023-07" db="EMBL/GenBank/DDBJ databases">
        <title>Genomic Encyclopedia of Type Strains, Phase IV (KMG-IV): sequencing the most valuable type-strain genomes for metagenomic binning, comparative biology and taxonomic classification.</title>
        <authorList>
            <person name="Goeker M."/>
        </authorList>
    </citation>
    <scope>NUCLEOTIDE SEQUENCE</scope>
    <source>
        <strain evidence="2">DSM 19569</strain>
    </source>
</reference>
<dbReference type="Pfam" id="PF13460">
    <property type="entry name" value="NAD_binding_10"/>
    <property type="match status" value="1"/>
</dbReference>
<dbReference type="CDD" id="cd05244">
    <property type="entry name" value="BVR-B_like_SDR_a"/>
    <property type="match status" value="1"/>
</dbReference>
<dbReference type="GO" id="GO:0004074">
    <property type="term" value="F:biliverdin reductase [NAD(P)H] activity"/>
    <property type="evidence" value="ECO:0007669"/>
    <property type="project" value="TreeGrafter"/>
</dbReference>
<dbReference type="InterPro" id="IPR016040">
    <property type="entry name" value="NAD(P)-bd_dom"/>
</dbReference>
<proteinExistence type="predicted"/>
<dbReference type="Gene3D" id="3.40.50.720">
    <property type="entry name" value="NAD(P)-binding Rossmann-like Domain"/>
    <property type="match status" value="1"/>
</dbReference>
<dbReference type="PANTHER" id="PTHR43355">
    <property type="entry name" value="FLAVIN REDUCTASE (NADPH)"/>
    <property type="match status" value="1"/>
</dbReference>
<organism evidence="2 3">
    <name type="scientific">Methylobacterium brachiatum</name>
    <dbReference type="NCBI Taxonomy" id="269660"/>
    <lineage>
        <taxon>Bacteria</taxon>
        <taxon>Pseudomonadati</taxon>
        <taxon>Pseudomonadota</taxon>
        <taxon>Alphaproteobacteria</taxon>
        <taxon>Hyphomicrobiales</taxon>
        <taxon>Methylobacteriaceae</taxon>
        <taxon>Methylobacterium</taxon>
    </lineage>
</organism>
<evidence type="ECO:0000313" key="2">
    <source>
        <dbReference type="EMBL" id="MDQ0547132.1"/>
    </source>
</evidence>
<protein>
    <submittedName>
        <fullName evidence="2">Uncharacterized protein YbjT (DUF2867 family)</fullName>
    </submittedName>
</protein>
<gene>
    <name evidence="2" type="ORF">QO001_006087</name>
</gene>
<dbReference type="SUPFAM" id="SSF51735">
    <property type="entry name" value="NAD(P)-binding Rossmann-fold domains"/>
    <property type="match status" value="1"/>
</dbReference>
<dbReference type="AlphaFoldDB" id="A0AAJ1TTX9"/>
<dbReference type="PANTHER" id="PTHR43355:SF2">
    <property type="entry name" value="FLAVIN REDUCTASE (NADPH)"/>
    <property type="match status" value="1"/>
</dbReference>
<accession>A0AAJ1TTX9</accession>
<dbReference type="InterPro" id="IPR036291">
    <property type="entry name" value="NAD(P)-bd_dom_sf"/>
</dbReference>
<name>A0AAJ1TTX9_9HYPH</name>
<evidence type="ECO:0000259" key="1">
    <source>
        <dbReference type="Pfam" id="PF13460"/>
    </source>
</evidence>
<sequence>MQTVSSEPRPKILVLGATGGTGRLIVAQSLARGYDVTALVRSPGKAKSLPGAKLAVGDARNPKVLREALRGRDAVVSALGTPASPYREVTLLSEVTRTLVGAMRDEGVARLVAVTGIGAGDSRGHGGFAFDKLILPLLLRHVYVDKDRQEDIVRQSGLDWVLVRPTVLSNKPGRGAVRALVDLAGFHGGSVAREDVARFVLDQVETDAWIGRSPLITW</sequence>
<dbReference type="EMBL" id="JAUSWL010000021">
    <property type="protein sequence ID" value="MDQ0547132.1"/>
    <property type="molecule type" value="Genomic_DNA"/>
</dbReference>
<dbReference type="InterPro" id="IPR051606">
    <property type="entry name" value="Polyketide_Oxido-like"/>
</dbReference>
<dbReference type="GO" id="GO:0042602">
    <property type="term" value="F:riboflavin reductase (NADPH) activity"/>
    <property type="evidence" value="ECO:0007669"/>
    <property type="project" value="TreeGrafter"/>
</dbReference>
<dbReference type="RefSeq" id="WP_007558265.1">
    <property type="nucleotide sequence ID" value="NZ_JAJALK010000020.1"/>
</dbReference>
<evidence type="ECO:0000313" key="3">
    <source>
        <dbReference type="Proteomes" id="UP001223420"/>
    </source>
</evidence>
<comment type="caution">
    <text evidence="2">The sequence shown here is derived from an EMBL/GenBank/DDBJ whole genome shotgun (WGS) entry which is preliminary data.</text>
</comment>
<dbReference type="Proteomes" id="UP001223420">
    <property type="component" value="Unassembled WGS sequence"/>
</dbReference>